<dbReference type="SUPFAM" id="SSF82784">
    <property type="entry name" value="OsmC-like"/>
    <property type="match status" value="1"/>
</dbReference>
<dbReference type="AlphaFoldDB" id="A0A0B4XEM6"/>
<evidence type="ECO:0000313" key="1">
    <source>
        <dbReference type="EMBL" id="AJD46444.1"/>
    </source>
</evidence>
<accession>A0A0B4XEM6</accession>
<dbReference type="Pfam" id="PF02566">
    <property type="entry name" value="OsmC"/>
    <property type="match status" value="1"/>
</dbReference>
<dbReference type="Proteomes" id="UP000006764">
    <property type="component" value="Chromosome"/>
</dbReference>
<dbReference type="Gene3D" id="3.30.300.20">
    <property type="match status" value="1"/>
</dbReference>
<dbReference type="InterPro" id="IPR015946">
    <property type="entry name" value="KH_dom-like_a/b"/>
</dbReference>
<proteinExistence type="predicted"/>
<sequence>MVESGAMRSSDSSQSSQYSATVTWHVAPGAAFSPDSYNRDHEWTFPGGEVVPASASPHYQGTASRVNPEEALISALASCHMLTFLALAAKKKLRVLSYLDRASGVLDRNAQGRMAITEVTLRPRVVFADDTTPDEATLRGLHDDAHQHCFIANTLNARMLLEPEIPTF</sequence>
<dbReference type="InterPro" id="IPR003718">
    <property type="entry name" value="OsmC/Ohr_fam"/>
</dbReference>
<dbReference type="HOGENOM" id="CLU_105860_0_0_6"/>
<protein>
    <submittedName>
        <fullName evidence="1">OsmC-like protein</fullName>
    </submittedName>
</protein>
<dbReference type="STRING" id="391936.S7S_00100"/>
<dbReference type="EMBL" id="CP004387">
    <property type="protein sequence ID" value="AJD46444.1"/>
    <property type="molecule type" value="Genomic_DNA"/>
</dbReference>
<reference evidence="1 2" key="1">
    <citation type="journal article" date="2012" name="J. Bacteriol.">
        <title>Genome sequence of an alkane-degrading bacterium, Alcanivorax pacificus type strain W11-5, isolated from deep sea sediment.</title>
        <authorList>
            <person name="Lai Q."/>
            <person name="Shao Z."/>
        </authorList>
    </citation>
    <scope>NUCLEOTIDE SEQUENCE [LARGE SCALE GENOMIC DNA]</scope>
    <source>
        <strain evidence="1 2">W11-5</strain>
    </source>
</reference>
<dbReference type="PANTHER" id="PTHR42830:SF2">
    <property type="entry name" value="OSMC_OHR FAMILY PROTEIN"/>
    <property type="match status" value="1"/>
</dbReference>
<gene>
    <name evidence="1" type="ORF">S7S_00100</name>
</gene>
<dbReference type="KEGG" id="apac:S7S_00100"/>
<keyword evidence="2" id="KW-1185">Reference proteome</keyword>
<name>A0A0B4XEM6_9GAMM</name>
<dbReference type="PANTHER" id="PTHR42830">
    <property type="entry name" value="OSMOTICALLY INDUCIBLE FAMILY PROTEIN"/>
    <property type="match status" value="1"/>
</dbReference>
<dbReference type="InterPro" id="IPR052707">
    <property type="entry name" value="OsmC_Ohr_Peroxiredoxin"/>
</dbReference>
<dbReference type="InterPro" id="IPR036102">
    <property type="entry name" value="OsmC/Ohrsf"/>
</dbReference>
<organism evidence="1 2">
    <name type="scientific">Isoalcanivorax pacificus W11-5</name>
    <dbReference type="NCBI Taxonomy" id="391936"/>
    <lineage>
        <taxon>Bacteria</taxon>
        <taxon>Pseudomonadati</taxon>
        <taxon>Pseudomonadota</taxon>
        <taxon>Gammaproteobacteria</taxon>
        <taxon>Oceanospirillales</taxon>
        <taxon>Alcanivoracaceae</taxon>
        <taxon>Isoalcanivorax</taxon>
    </lineage>
</organism>
<evidence type="ECO:0000313" key="2">
    <source>
        <dbReference type="Proteomes" id="UP000006764"/>
    </source>
</evidence>